<dbReference type="Proteomes" id="UP000192911">
    <property type="component" value="Unassembled WGS sequence"/>
</dbReference>
<dbReference type="STRING" id="28094.SAMN06295900_121113"/>
<organism evidence="12 13">
    <name type="scientific">Trinickia caryophylli</name>
    <name type="common">Paraburkholderia caryophylli</name>
    <dbReference type="NCBI Taxonomy" id="28094"/>
    <lineage>
        <taxon>Bacteria</taxon>
        <taxon>Pseudomonadati</taxon>
        <taxon>Pseudomonadota</taxon>
        <taxon>Betaproteobacteria</taxon>
        <taxon>Burkholderiales</taxon>
        <taxon>Burkholderiaceae</taxon>
        <taxon>Trinickia</taxon>
    </lineage>
</organism>
<reference evidence="13" key="1">
    <citation type="submission" date="2017-04" db="EMBL/GenBank/DDBJ databases">
        <authorList>
            <person name="Varghese N."/>
            <person name="Submissions S."/>
        </authorList>
    </citation>
    <scope>NUCLEOTIDE SEQUENCE [LARGE SCALE GENOMIC DNA]</scope>
    <source>
        <strain evidence="13">Ballard 720</strain>
    </source>
</reference>
<dbReference type="AlphaFoldDB" id="A0A1X7H584"/>
<dbReference type="PANTHER" id="PTHR30093:SF44">
    <property type="entry name" value="TYPE II SECRETION SYSTEM CORE PROTEIN G"/>
    <property type="match status" value="1"/>
</dbReference>
<dbReference type="NCBIfam" id="TIGR01710">
    <property type="entry name" value="typeII_sec_gspG"/>
    <property type="match status" value="1"/>
</dbReference>
<evidence type="ECO:0000256" key="7">
    <source>
        <dbReference type="ARBA" id="ARBA00022692"/>
    </source>
</evidence>
<keyword evidence="5" id="KW-0488">Methylation</keyword>
<keyword evidence="6" id="KW-0997">Cell inner membrane</keyword>
<dbReference type="InterPro" id="IPR010054">
    <property type="entry name" value="Type2_sec_GspG"/>
</dbReference>
<dbReference type="Gene3D" id="3.30.700.10">
    <property type="entry name" value="Glycoprotein, Type 4 Pilin"/>
    <property type="match status" value="1"/>
</dbReference>
<dbReference type="InterPro" id="IPR000983">
    <property type="entry name" value="Bac_GSPG_pilin"/>
</dbReference>
<evidence type="ECO:0000256" key="4">
    <source>
        <dbReference type="ARBA" id="ARBA00022475"/>
    </source>
</evidence>
<evidence type="ECO:0000256" key="10">
    <source>
        <dbReference type="SAM" id="Phobius"/>
    </source>
</evidence>
<keyword evidence="4" id="KW-1003">Cell membrane</keyword>
<dbReference type="GeneID" id="95548302"/>
<dbReference type="InterPro" id="IPR013545">
    <property type="entry name" value="T2SS_protein-GspG_C"/>
</dbReference>
<dbReference type="PANTHER" id="PTHR30093">
    <property type="entry name" value="GENERAL SECRETION PATHWAY PROTEIN G"/>
    <property type="match status" value="1"/>
</dbReference>
<gene>
    <name evidence="12" type="ORF">SAMN06295900_121113</name>
</gene>
<evidence type="ECO:0000256" key="2">
    <source>
        <dbReference type="ARBA" id="ARBA00009984"/>
    </source>
</evidence>
<keyword evidence="8 10" id="KW-1133">Transmembrane helix</keyword>
<proteinExistence type="inferred from homology"/>
<dbReference type="InterPro" id="IPR045584">
    <property type="entry name" value="Pilin-like"/>
</dbReference>
<protein>
    <recommendedName>
        <fullName evidence="3">Type II secretion system core protein G</fullName>
    </recommendedName>
</protein>
<dbReference type="EMBL" id="FXAH01000021">
    <property type="protein sequence ID" value="SMF79807.1"/>
    <property type="molecule type" value="Genomic_DNA"/>
</dbReference>
<dbReference type="RefSeq" id="WP_085230546.1">
    <property type="nucleotide sequence ID" value="NZ_BSQD01000019.1"/>
</dbReference>
<accession>A0A1X7H584</accession>
<dbReference type="Pfam" id="PF07963">
    <property type="entry name" value="N_methyl"/>
    <property type="match status" value="1"/>
</dbReference>
<dbReference type="InterPro" id="IPR012902">
    <property type="entry name" value="N_methyl_site"/>
</dbReference>
<name>A0A1X7H584_TRICW</name>
<evidence type="ECO:0000256" key="8">
    <source>
        <dbReference type="ARBA" id="ARBA00022989"/>
    </source>
</evidence>
<keyword evidence="9 10" id="KW-0472">Membrane</keyword>
<evidence type="ECO:0000256" key="5">
    <source>
        <dbReference type="ARBA" id="ARBA00022481"/>
    </source>
</evidence>
<dbReference type="GO" id="GO:0015628">
    <property type="term" value="P:protein secretion by the type II secretion system"/>
    <property type="evidence" value="ECO:0007669"/>
    <property type="project" value="InterPro"/>
</dbReference>
<dbReference type="NCBIfam" id="TIGR02532">
    <property type="entry name" value="IV_pilin_GFxxxE"/>
    <property type="match status" value="1"/>
</dbReference>
<evidence type="ECO:0000256" key="3">
    <source>
        <dbReference type="ARBA" id="ARBA00020042"/>
    </source>
</evidence>
<dbReference type="PROSITE" id="PS00409">
    <property type="entry name" value="PROKAR_NTER_METHYL"/>
    <property type="match status" value="1"/>
</dbReference>
<feature type="transmembrane region" description="Helical" evidence="10">
    <location>
        <begin position="24"/>
        <end position="45"/>
    </location>
</feature>
<evidence type="ECO:0000256" key="9">
    <source>
        <dbReference type="ARBA" id="ARBA00023136"/>
    </source>
</evidence>
<evidence type="ECO:0000256" key="1">
    <source>
        <dbReference type="ARBA" id="ARBA00004377"/>
    </source>
</evidence>
<comment type="subcellular location">
    <subcellularLocation>
        <location evidence="1">Cell inner membrane</location>
        <topology evidence="1">Single-pass membrane protein</topology>
    </subcellularLocation>
</comment>
<keyword evidence="13" id="KW-1185">Reference proteome</keyword>
<feature type="domain" description="Type II secretion system protein GspG C-terminal" evidence="11">
    <location>
        <begin position="47"/>
        <end position="155"/>
    </location>
</feature>
<dbReference type="GO" id="GO:0005886">
    <property type="term" value="C:plasma membrane"/>
    <property type="evidence" value="ECO:0007669"/>
    <property type="project" value="UniProtKB-SubCell"/>
</dbReference>
<evidence type="ECO:0000256" key="6">
    <source>
        <dbReference type="ARBA" id="ARBA00022519"/>
    </source>
</evidence>
<comment type="similarity">
    <text evidence="2">Belongs to the GSP G family.</text>
</comment>
<dbReference type="SUPFAM" id="SSF54523">
    <property type="entry name" value="Pili subunits"/>
    <property type="match status" value="1"/>
</dbReference>
<evidence type="ECO:0000313" key="12">
    <source>
        <dbReference type="EMBL" id="SMF79807.1"/>
    </source>
</evidence>
<evidence type="ECO:0000313" key="13">
    <source>
        <dbReference type="Proteomes" id="UP000192911"/>
    </source>
</evidence>
<evidence type="ECO:0000259" key="11">
    <source>
        <dbReference type="Pfam" id="PF08334"/>
    </source>
</evidence>
<dbReference type="PRINTS" id="PR00813">
    <property type="entry name" value="BCTERIALGSPG"/>
</dbReference>
<dbReference type="GO" id="GO:0015627">
    <property type="term" value="C:type II protein secretion system complex"/>
    <property type="evidence" value="ECO:0007669"/>
    <property type="project" value="InterPro"/>
</dbReference>
<keyword evidence="7 10" id="KW-0812">Transmembrane</keyword>
<sequence>MMTKTTATRDVSIRRARSARRPRGFTLIEIMVVIAILGILAALVVPKIMSRPDEARRIAARQDIGTMMQALDLYRLDNGRYPTQDQGLRALVQRPQAEPVPSNWKTDGYLERLPNDPWGNGYQYLNPGVHGEIDVFSFGPEGKGGGEGHANIGSWQ</sequence>
<dbReference type="Pfam" id="PF08334">
    <property type="entry name" value="T2SSG"/>
    <property type="match status" value="1"/>
</dbReference>